<accession>A0A1G4B7Z8</accession>
<comment type="caution">
    <text evidence="1">The sequence shown here is derived from an EMBL/GenBank/DDBJ whole genome shotgun (WGS) entry which is preliminary data.</text>
</comment>
<proteinExistence type="predicted"/>
<dbReference type="RefSeq" id="XP_022474549.1">
    <property type="nucleotide sequence ID" value="XM_022618937.1"/>
</dbReference>
<dbReference type="Proteomes" id="UP000176998">
    <property type="component" value="Unassembled WGS sequence"/>
</dbReference>
<name>A0A1G4B7Z8_9PEZI</name>
<keyword evidence="2" id="KW-1185">Reference proteome</keyword>
<dbReference type="OrthoDB" id="10299449at2759"/>
<evidence type="ECO:0000313" key="1">
    <source>
        <dbReference type="EMBL" id="OHE97395.1"/>
    </source>
</evidence>
<evidence type="ECO:0000313" key="2">
    <source>
        <dbReference type="Proteomes" id="UP000176998"/>
    </source>
</evidence>
<dbReference type="EMBL" id="MJBS01000058">
    <property type="protein sequence ID" value="OHE97395.1"/>
    <property type="molecule type" value="Genomic_DNA"/>
</dbReference>
<dbReference type="AlphaFoldDB" id="A0A1G4B7Z8"/>
<reference evidence="1 2" key="1">
    <citation type="submission" date="2016-09" db="EMBL/GenBank/DDBJ databases">
        <authorList>
            <person name="Capua I."/>
            <person name="De Benedictis P."/>
            <person name="Joannis T."/>
            <person name="Lombin L.H."/>
            <person name="Cattoli G."/>
        </authorList>
    </citation>
    <scope>NUCLEOTIDE SEQUENCE [LARGE SCALE GENOMIC DNA]</scope>
    <source>
        <strain evidence="1 2">IMI 309357</strain>
    </source>
</reference>
<protein>
    <submittedName>
        <fullName evidence="1">Uncharacterized protein</fullName>
    </submittedName>
</protein>
<organism evidence="1 2">
    <name type="scientific">Colletotrichum orchidophilum</name>
    <dbReference type="NCBI Taxonomy" id="1209926"/>
    <lineage>
        <taxon>Eukaryota</taxon>
        <taxon>Fungi</taxon>
        <taxon>Dikarya</taxon>
        <taxon>Ascomycota</taxon>
        <taxon>Pezizomycotina</taxon>
        <taxon>Sordariomycetes</taxon>
        <taxon>Hypocreomycetidae</taxon>
        <taxon>Glomerellales</taxon>
        <taxon>Glomerellaceae</taxon>
        <taxon>Colletotrichum</taxon>
    </lineage>
</organism>
<dbReference type="GeneID" id="34560447"/>
<sequence>MDRITQTGREAYVDVKMMQVSFESPAPPTSEASCASRSCIPAPRLRMVGRSRPAAALRSPSDRLLTKLPPVCLGFLDPRSERPHLQESNIPPSKAQPTRDVSSEDYLAATASHRCWPTNGRLHINVWCAGPGVSCVMKGHPWQFDRVGRRATRGGQAQRSGPHADPARDGRLLTRARALARSRRPVWKLTCWTLITATATT</sequence>
<gene>
    <name evidence="1" type="ORF">CORC01_07300</name>
</gene>